<organism evidence="1 2">
    <name type="scientific">Donghicola mangrovi</name>
    <dbReference type="NCBI Taxonomy" id="2729614"/>
    <lineage>
        <taxon>Bacteria</taxon>
        <taxon>Pseudomonadati</taxon>
        <taxon>Pseudomonadota</taxon>
        <taxon>Alphaproteobacteria</taxon>
        <taxon>Rhodobacterales</taxon>
        <taxon>Roseobacteraceae</taxon>
        <taxon>Donghicola</taxon>
    </lineage>
</organism>
<dbReference type="Pfam" id="PF10983">
    <property type="entry name" value="DUF2793"/>
    <property type="match status" value="1"/>
</dbReference>
<protein>
    <submittedName>
        <fullName evidence="1">DUF2793 domain-containing protein</fullName>
    </submittedName>
</protein>
<dbReference type="Proteomes" id="UP000523601">
    <property type="component" value="Unassembled WGS sequence"/>
</dbReference>
<name>A0ABX2P914_9RHOB</name>
<reference evidence="1 2" key="1">
    <citation type="submission" date="2020-04" db="EMBL/GenBank/DDBJ databases">
        <title>Donghicola sp., a member of the Rhodobacteraceae family isolated from mangrove forest in Thailand.</title>
        <authorList>
            <person name="Charoenyingcharoen P."/>
            <person name="Yukphan P."/>
        </authorList>
    </citation>
    <scope>NUCLEOTIDE SEQUENCE [LARGE SCALE GENOMIC DNA]</scope>
    <source>
        <strain evidence="1 2">C2-DW-16</strain>
    </source>
</reference>
<keyword evidence="2" id="KW-1185">Reference proteome</keyword>
<proteinExistence type="predicted"/>
<dbReference type="EMBL" id="JABCJD010000001">
    <property type="protein sequence ID" value="NVO25930.1"/>
    <property type="molecule type" value="Genomic_DNA"/>
</dbReference>
<evidence type="ECO:0000313" key="1">
    <source>
        <dbReference type="EMBL" id="NVO25930.1"/>
    </source>
</evidence>
<gene>
    <name evidence="1" type="ORF">HJ526_00730</name>
</gene>
<dbReference type="InterPro" id="IPR021251">
    <property type="entry name" value="DUF2793"/>
</dbReference>
<comment type="caution">
    <text evidence="1">The sequence shown here is derived from an EMBL/GenBank/DDBJ whole genome shotgun (WGS) entry which is preliminary data.</text>
</comment>
<sequence>MTSASPRLDLPMLQPSQAQKHVTHNEALLRLDGAVQMVLQSLSQSAPPETPAIGACYFTADAATGDWAPYPRMVAAYTASGWVYLQPAEGWLAWDASGGCCVVFQDDEWTDLPQQLQNLPYLGIGASADDTNRLTVSSDASLFNHAGGGHQIKVNKSATGQTASLLFQSNWSGRAEMGLCGDDALHLKVSDGGTWHDAVVIDPLTGHISGEAIQSSAIDVTSGRLMRADYGYCRGNAVGAVAMADGLPSGALIQRIDGTNSVALRFADGSQICSGHVTVSGAATAYGAVFGSDSVVFPFPAAFTQAPSISMSAQGVAGVWATNASAATATQANVMAMSAVSTADNIQINVIAVGRWI</sequence>
<evidence type="ECO:0000313" key="2">
    <source>
        <dbReference type="Proteomes" id="UP000523601"/>
    </source>
</evidence>
<accession>A0ABX2P914</accession>
<dbReference type="RefSeq" id="WP_176852346.1">
    <property type="nucleotide sequence ID" value="NZ_JABCJD010000001.1"/>
</dbReference>